<dbReference type="EMBL" id="AP021875">
    <property type="protein sequence ID" value="BBO76497.1"/>
    <property type="molecule type" value="Genomic_DNA"/>
</dbReference>
<sequence length="415" mass="47379">MSIQTHDAAVEDNSRQLAELIAAGPSRLPIWEVNHCFKCPVVGMCITHAEQKRLLKKMGLLGKSDGPFEMHETLVASLDKENRLSRRIDNLLERKFGKQAVALFQLEDQPFLATFREALESGEVEANLWATAVSPDLSLTCRRAVFGDIHMTMHWNGEQLMQFKRKLSRQRQDMEKMQQRIAEFSRQRRDLKREANGHKRETNELRVVLAAERREKLLLQQAMSHAQCPGCAKDREQSDHAMQCETDSLRRQLGRARGQIVSLEEKNLRLSSRLKQQHKLNRHVREETRNIITEITAMNRCDKNCPSFDLCKKRILIVGGVTRMETLYRDLIESSNGVFEYHDGYVNKGAKGLETRLKRADMVLCPVNCNSHAACSIVKNLGKKHNKTVHILTNASLSAVSQVIWGENCNACTLN</sequence>
<reference evidence="3 4" key="1">
    <citation type="submission" date="2019-11" db="EMBL/GenBank/DDBJ databases">
        <title>Comparative genomics of hydrocarbon-degrading Desulfosarcina strains.</title>
        <authorList>
            <person name="Watanabe M."/>
            <person name="Kojima H."/>
            <person name="Fukui M."/>
        </authorList>
    </citation>
    <scope>NUCLEOTIDE SEQUENCE [LARGE SCALE GENOMIC DNA]</scope>
    <source>
        <strain evidence="3 4">PP31</strain>
    </source>
</reference>
<dbReference type="RefSeq" id="WP_155305319.1">
    <property type="nucleotide sequence ID" value="NZ_AP021875.1"/>
</dbReference>
<keyword evidence="2" id="KW-0175">Coiled coil</keyword>
<evidence type="ECO:0000313" key="3">
    <source>
        <dbReference type="EMBL" id="BBO76497.1"/>
    </source>
</evidence>
<dbReference type="InterPro" id="IPR016772">
    <property type="entry name" value="UCP020408"/>
</dbReference>
<evidence type="ECO:0008006" key="5">
    <source>
        <dbReference type="Google" id="ProtNLM"/>
    </source>
</evidence>
<accession>A0A5K7ZKD5</accession>
<comment type="similarity">
    <text evidence="1">Belongs to the UPF0751 family.</text>
</comment>
<evidence type="ECO:0000313" key="4">
    <source>
        <dbReference type="Proteomes" id="UP000427769"/>
    </source>
</evidence>
<protein>
    <recommendedName>
        <fullName evidence="5">DUF2325 domain-containing protein</fullName>
    </recommendedName>
</protein>
<feature type="coiled-coil region" evidence="2">
    <location>
        <begin position="160"/>
        <end position="201"/>
    </location>
</feature>
<dbReference type="OrthoDB" id="7829313at2"/>
<evidence type="ECO:0000256" key="1">
    <source>
        <dbReference type="ARBA" id="ARBA00007189"/>
    </source>
</evidence>
<name>A0A5K7ZKD5_9BACT</name>
<dbReference type="AlphaFoldDB" id="A0A5K7ZKD5"/>
<dbReference type="KEGG" id="dwd:DSCW_39140"/>
<dbReference type="Proteomes" id="UP000427769">
    <property type="component" value="Chromosome"/>
</dbReference>
<dbReference type="Pfam" id="PF10087">
    <property type="entry name" value="DUF2325"/>
    <property type="match status" value="1"/>
</dbReference>
<keyword evidence="4" id="KW-1185">Reference proteome</keyword>
<gene>
    <name evidence="3" type="ORF">DSCW_39140</name>
</gene>
<evidence type="ECO:0000256" key="2">
    <source>
        <dbReference type="SAM" id="Coils"/>
    </source>
</evidence>
<organism evidence="3 4">
    <name type="scientific">Desulfosarcina widdelii</name>
    <dbReference type="NCBI Taxonomy" id="947919"/>
    <lineage>
        <taxon>Bacteria</taxon>
        <taxon>Pseudomonadati</taxon>
        <taxon>Thermodesulfobacteriota</taxon>
        <taxon>Desulfobacteria</taxon>
        <taxon>Desulfobacterales</taxon>
        <taxon>Desulfosarcinaceae</taxon>
        <taxon>Desulfosarcina</taxon>
    </lineage>
</organism>
<proteinExistence type="inferred from homology"/>